<reference evidence="2 3" key="1">
    <citation type="submission" date="2020-08" db="EMBL/GenBank/DDBJ databases">
        <title>Sequencing the genomes of 1000 actinobacteria strains.</title>
        <authorList>
            <person name="Klenk H.-P."/>
        </authorList>
    </citation>
    <scope>NUCLEOTIDE SEQUENCE [LARGE SCALE GENOMIC DNA]</scope>
    <source>
        <strain evidence="2 3">DSM 45084</strain>
    </source>
</reference>
<feature type="domain" description="Glyoxalase/fosfomycin resistance/dioxygenase" evidence="1">
    <location>
        <begin position="12"/>
        <end position="200"/>
    </location>
</feature>
<keyword evidence="3" id="KW-1185">Reference proteome</keyword>
<dbReference type="InterPro" id="IPR029068">
    <property type="entry name" value="Glyas_Bleomycin-R_OHBP_Dase"/>
</dbReference>
<evidence type="ECO:0000313" key="2">
    <source>
        <dbReference type="EMBL" id="MBB4965854.1"/>
    </source>
</evidence>
<dbReference type="Proteomes" id="UP000542674">
    <property type="component" value="Unassembled WGS sequence"/>
</dbReference>
<accession>A0A7W7WVZ0</accession>
<name>A0A7W7WVZ0_9PSEU</name>
<dbReference type="Gene3D" id="3.10.180.10">
    <property type="entry name" value="2,3-Dihydroxybiphenyl 1,2-Dioxygenase, domain 1"/>
    <property type="match status" value="1"/>
</dbReference>
<dbReference type="EMBL" id="JACHJS010000001">
    <property type="protein sequence ID" value="MBB4965854.1"/>
    <property type="molecule type" value="Genomic_DNA"/>
</dbReference>
<protein>
    <recommendedName>
        <fullName evidence="1">Glyoxalase/fosfomycin resistance/dioxygenase domain-containing protein</fullName>
    </recommendedName>
</protein>
<organism evidence="2 3">
    <name type="scientific">Saccharothrix violaceirubra</name>
    <dbReference type="NCBI Taxonomy" id="413306"/>
    <lineage>
        <taxon>Bacteria</taxon>
        <taxon>Bacillati</taxon>
        <taxon>Actinomycetota</taxon>
        <taxon>Actinomycetes</taxon>
        <taxon>Pseudonocardiales</taxon>
        <taxon>Pseudonocardiaceae</taxon>
        <taxon>Saccharothrix</taxon>
    </lineage>
</organism>
<comment type="caution">
    <text evidence="2">The sequence shown here is derived from an EMBL/GenBank/DDBJ whole genome shotgun (WGS) entry which is preliminary data.</text>
</comment>
<dbReference type="PANTHER" id="PTHR33993">
    <property type="entry name" value="GLYOXALASE-RELATED"/>
    <property type="match status" value="1"/>
</dbReference>
<proteinExistence type="predicted"/>
<sequence length="213" mass="22710">MSHPQPTRGVRRLELTTPDPEPVADFYATLLGWTVLAEPDGSFTGWVGDRLATHVRPHSETAWRIVFAAGRPRELRGGAATDTGRALHGPWAPTPRPGEPAWLELHGVPAADDPYWTDELGCRPRTPDADYTVYETGADQRPLAARHTSAEGGWLAYFAVTDATAVLDTARGLDATILVDPRPTPSGTAAALSDPAGAVFAVLEKPAVWGGTS</sequence>
<dbReference type="RefSeq" id="WP_184669561.1">
    <property type="nucleotide sequence ID" value="NZ_BAABAI010000038.1"/>
</dbReference>
<dbReference type="InterPro" id="IPR004360">
    <property type="entry name" value="Glyas_Fos-R_dOase_dom"/>
</dbReference>
<dbReference type="InterPro" id="IPR052164">
    <property type="entry name" value="Anthracycline_SecMetBiosynth"/>
</dbReference>
<evidence type="ECO:0000313" key="3">
    <source>
        <dbReference type="Proteomes" id="UP000542674"/>
    </source>
</evidence>
<evidence type="ECO:0000259" key="1">
    <source>
        <dbReference type="Pfam" id="PF00903"/>
    </source>
</evidence>
<dbReference type="SUPFAM" id="SSF54593">
    <property type="entry name" value="Glyoxalase/Bleomycin resistance protein/Dihydroxybiphenyl dioxygenase"/>
    <property type="match status" value="1"/>
</dbReference>
<dbReference type="PANTHER" id="PTHR33993:SF14">
    <property type="entry name" value="GB|AAF24581.1"/>
    <property type="match status" value="1"/>
</dbReference>
<dbReference type="Pfam" id="PF00903">
    <property type="entry name" value="Glyoxalase"/>
    <property type="match status" value="1"/>
</dbReference>
<gene>
    <name evidence="2" type="ORF">F4559_003213</name>
</gene>
<dbReference type="AlphaFoldDB" id="A0A7W7WVZ0"/>